<organism evidence="2 3">
    <name type="scientific">Natrinema salaciae</name>
    <dbReference type="NCBI Taxonomy" id="1186196"/>
    <lineage>
        <taxon>Archaea</taxon>
        <taxon>Methanobacteriati</taxon>
        <taxon>Methanobacteriota</taxon>
        <taxon>Stenosarchaea group</taxon>
        <taxon>Halobacteria</taxon>
        <taxon>Halobacteriales</taxon>
        <taxon>Natrialbaceae</taxon>
        <taxon>Natrinema</taxon>
    </lineage>
</organism>
<dbReference type="Proteomes" id="UP000199114">
    <property type="component" value="Unassembled WGS sequence"/>
</dbReference>
<evidence type="ECO:0000313" key="2">
    <source>
        <dbReference type="EMBL" id="SER27438.1"/>
    </source>
</evidence>
<dbReference type="AlphaFoldDB" id="A0A1H9MUU0"/>
<dbReference type="STRING" id="1186196.SAMN04489841_3505"/>
<accession>A0A1H9MUU0</accession>
<sequence length="51" mass="5644">MMTDRPQWEESMGLAEGSTRVTLTCSKKEREIWSKEAAKEGSAADPNISIS</sequence>
<dbReference type="EMBL" id="FOFD01000004">
    <property type="protein sequence ID" value="SER27438.1"/>
    <property type="molecule type" value="Genomic_DNA"/>
</dbReference>
<gene>
    <name evidence="2" type="ORF">SAMN04489841_3505</name>
</gene>
<keyword evidence="3" id="KW-1185">Reference proteome</keyword>
<feature type="region of interest" description="Disordered" evidence="1">
    <location>
        <begin position="1"/>
        <end position="21"/>
    </location>
</feature>
<reference evidence="3" key="1">
    <citation type="submission" date="2016-10" db="EMBL/GenBank/DDBJ databases">
        <authorList>
            <person name="Varghese N."/>
            <person name="Submissions S."/>
        </authorList>
    </citation>
    <scope>NUCLEOTIDE SEQUENCE [LARGE SCALE GENOMIC DNA]</scope>
    <source>
        <strain evidence="3">DSM 25055</strain>
    </source>
</reference>
<evidence type="ECO:0000313" key="3">
    <source>
        <dbReference type="Proteomes" id="UP000199114"/>
    </source>
</evidence>
<evidence type="ECO:0000256" key="1">
    <source>
        <dbReference type="SAM" id="MobiDB-lite"/>
    </source>
</evidence>
<proteinExistence type="predicted"/>
<protein>
    <submittedName>
        <fullName evidence="2">Uncharacterized protein</fullName>
    </submittedName>
</protein>
<name>A0A1H9MUU0_9EURY</name>